<dbReference type="Pfam" id="PF07535">
    <property type="entry name" value="zf-DBF"/>
    <property type="match status" value="1"/>
</dbReference>
<dbReference type="InterPro" id="IPR038545">
    <property type="entry name" value="Znf_DBF_sf"/>
</dbReference>
<dbReference type="InterPro" id="IPR051590">
    <property type="entry name" value="Replication_Regulatory_Kinase"/>
</dbReference>
<accession>A0A3B3HA64</accession>
<evidence type="ECO:0000313" key="8">
    <source>
        <dbReference type="Proteomes" id="UP000001038"/>
    </source>
</evidence>
<dbReference type="GO" id="GO:0003676">
    <property type="term" value="F:nucleic acid binding"/>
    <property type="evidence" value="ECO:0007669"/>
    <property type="project" value="InterPro"/>
</dbReference>
<dbReference type="SUPFAM" id="SSF52113">
    <property type="entry name" value="BRCT domain"/>
    <property type="match status" value="1"/>
</dbReference>
<feature type="domain" description="DBF4-type" evidence="6">
    <location>
        <begin position="271"/>
        <end position="320"/>
    </location>
</feature>
<keyword evidence="8" id="KW-1185">Reference proteome</keyword>
<dbReference type="Proteomes" id="UP000001038">
    <property type="component" value="Chromosome 19"/>
</dbReference>
<dbReference type="GO" id="GO:0008270">
    <property type="term" value="F:zinc ion binding"/>
    <property type="evidence" value="ECO:0007669"/>
    <property type="project" value="UniProtKB-KW"/>
</dbReference>
<feature type="region of interest" description="Disordered" evidence="5">
    <location>
        <begin position="226"/>
        <end position="255"/>
    </location>
</feature>
<dbReference type="Bgee" id="ENSORLG00000023574">
    <property type="expression patterns" value="Expressed in animal zygote and 9 other cell types or tissues"/>
</dbReference>
<dbReference type="GO" id="GO:1901987">
    <property type="term" value="P:regulation of cell cycle phase transition"/>
    <property type="evidence" value="ECO:0000318"/>
    <property type="project" value="GO_Central"/>
</dbReference>
<feature type="region of interest" description="Disordered" evidence="5">
    <location>
        <begin position="547"/>
        <end position="592"/>
    </location>
</feature>
<evidence type="ECO:0000256" key="3">
    <source>
        <dbReference type="ARBA" id="ARBA00022833"/>
    </source>
</evidence>
<evidence type="ECO:0000256" key="5">
    <source>
        <dbReference type="SAM" id="MobiDB-lite"/>
    </source>
</evidence>
<sequence length="791" mass="87173">MQPQQFSKERGLFGKLSPGKKKLEGKTFYLDNVKKHSAALLLEAVYLLGGKIESFLHKDVSFVVTGSQERLKAKNGVEIGEGAKGLGEGTQRLMTEQKSSAKLPTKKPRSMACVSRGKALLEKAIRNNERLRGSSVLSDAQSWGVKILYVDDVLICLKQLSRESFSPKHKRIEKISTKQRQPAVRAAPLRSPYLKIEDVSRRYRPLHVQSMTLPALFYSGRHSPFEAPPPPQFDKQPDRENSKSRVKKIGNKAQDKSPVGVFCSPSPWRPRKKDNSYCECCCETFTNLEEHLLSDQHRSFVLNPFNYRTVDQLVAEMSPGFDPRLAEETSKRPTTPLPLDAVCELEPLTDAEMERAVRALQRQGSSLTAGDTSPTGRPLFCGPPSPGPVFTFENEAAPPTFHPEVDRQCPDLLQPRASSPVMPVLTPEPRVGTAYQQTEKPSSDCSATGFSWDPYALPPVLSPQIPYSLDTMEQQRSPDSEPPVLSPQRFSTVETVGELTYEMNVPHQTLPQSSPVLSVDASNPGKRVLFRSDGLFGFNSSLRPAAQTRRWSNSVPRQSPITPNPKKRCRSASPVHMHRKRRRTASFGDSGQWSELSIKDAKPQRDSVAVLRGWVSFDSVSHGNLNNPFSMFTASSCVPLKNSSQGPNHIDSGRDQLSWLLSSKAAICDGSDGPNAAASSLPPLYLSTSISIEPGLIPDPAELSPSSSDSDWDCNLLARLNQTPAPAPSEHSCAVDAELLHRPCPWMHDTSYESHLHTVLPPLNPAASACGEDVEPSAFSRTLVQVVEVQH</sequence>
<dbReference type="GeneID" id="101168767"/>
<evidence type="ECO:0000256" key="1">
    <source>
        <dbReference type="ARBA" id="ARBA00022723"/>
    </source>
</evidence>
<dbReference type="Ensembl" id="ENSORLT00000046604.1">
    <property type="protein sequence ID" value="ENSORLP00000028726.1"/>
    <property type="gene ID" value="ENSORLG00000023574.1"/>
</dbReference>
<dbReference type="FunFam" id="6.10.250.3410:FF:000001">
    <property type="entry name" value="Protein DBF4 homolog A"/>
    <property type="match status" value="1"/>
</dbReference>
<dbReference type="InterPro" id="IPR006572">
    <property type="entry name" value="Znf_DBF"/>
</dbReference>
<dbReference type="OrthoDB" id="21380at2759"/>
<keyword evidence="1" id="KW-0479">Metal-binding</keyword>
<dbReference type="STRING" id="8090.ENSORLP00000028726"/>
<dbReference type="SMART" id="SM00586">
    <property type="entry name" value="ZnF_DBF"/>
    <property type="match status" value="1"/>
</dbReference>
<name>A0A3B3HA64_ORYLA</name>
<dbReference type="AlphaFoldDB" id="A0A3B3HA64"/>
<protein>
    <recommendedName>
        <fullName evidence="6">DBF4-type domain-containing protein</fullName>
    </recommendedName>
</protein>
<feature type="compositionally biased region" description="Basic residues" evidence="5">
    <location>
        <begin position="565"/>
        <end position="584"/>
    </location>
</feature>
<dbReference type="GO" id="GO:0010571">
    <property type="term" value="P:positive regulation of nuclear cell cycle DNA replication"/>
    <property type="evidence" value="ECO:0000318"/>
    <property type="project" value="GO_Central"/>
</dbReference>
<evidence type="ECO:0000256" key="4">
    <source>
        <dbReference type="PROSITE-ProRule" id="PRU00600"/>
    </source>
</evidence>
<organism evidence="7 8">
    <name type="scientific">Oryzias latipes</name>
    <name type="common">Japanese rice fish</name>
    <name type="synonym">Japanese killifish</name>
    <dbReference type="NCBI Taxonomy" id="8090"/>
    <lineage>
        <taxon>Eukaryota</taxon>
        <taxon>Metazoa</taxon>
        <taxon>Chordata</taxon>
        <taxon>Craniata</taxon>
        <taxon>Vertebrata</taxon>
        <taxon>Euteleostomi</taxon>
        <taxon>Actinopterygii</taxon>
        <taxon>Neopterygii</taxon>
        <taxon>Teleostei</taxon>
        <taxon>Neoteleostei</taxon>
        <taxon>Acanthomorphata</taxon>
        <taxon>Ovalentaria</taxon>
        <taxon>Atherinomorphae</taxon>
        <taxon>Beloniformes</taxon>
        <taxon>Adrianichthyidae</taxon>
        <taxon>Oryziinae</taxon>
        <taxon>Oryzias</taxon>
    </lineage>
</organism>
<evidence type="ECO:0000313" key="7">
    <source>
        <dbReference type="Ensembl" id="ENSORLP00000028726.1"/>
    </source>
</evidence>
<evidence type="ECO:0000259" key="6">
    <source>
        <dbReference type="PROSITE" id="PS51265"/>
    </source>
</evidence>
<dbReference type="InterPro" id="IPR036420">
    <property type="entry name" value="BRCT_dom_sf"/>
</dbReference>
<dbReference type="PANTHER" id="PTHR15375:SF24">
    <property type="entry name" value="PROTEIN DBF4 HOMOLOG B"/>
    <property type="match status" value="1"/>
</dbReference>
<feature type="compositionally biased region" description="Polar residues" evidence="5">
    <location>
        <begin position="549"/>
        <end position="561"/>
    </location>
</feature>
<dbReference type="CTD" id="80174"/>
<dbReference type="PANTHER" id="PTHR15375">
    <property type="entry name" value="ACTIVATOR OF S-PHASE KINASE-RELATED"/>
    <property type="match status" value="1"/>
</dbReference>
<gene>
    <name evidence="7" type="primary">dbf4b</name>
</gene>
<dbReference type="GeneTree" id="ENSGT00530000063909"/>
<dbReference type="Gene3D" id="6.10.250.3410">
    <property type="entry name" value="DBF zinc finger"/>
    <property type="match status" value="1"/>
</dbReference>
<keyword evidence="3" id="KW-0862">Zinc</keyword>
<dbReference type="PROSITE" id="PS51265">
    <property type="entry name" value="ZF_DBF4"/>
    <property type="match status" value="1"/>
</dbReference>
<keyword evidence="2 4" id="KW-0863">Zinc-finger</keyword>
<dbReference type="GO" id="GO:0043539">
    <property type="term" value="F:protein serine/threonine kinase activator activity"/>
    <property type="evidence" value="ECO:0000318"/>
    <property type="project" value="GO_Central"/>
</dbReference>
<dbReference type="GO" id="GO:0031431">
    <property type="term" value="C:Dbf4-dependent protein kinase complex"/>
    <property type="evidence" value="ECO:0000318"/>
    <property type="project" value="GO_Central"/>
</dbReference>
<reference evidence="7" key="2">
    <citation type="submission" date="2025-05" db="UniProtKB">
        <authorList>
            <consortium name="Ensembl"/>
        </authorList>
    </citation>
    <scope>IDENTIFICATION</scope>
    <source>
        <strain evidence="7">Hd-rR</strain>
    </source>
</reference>
<evidence type="ECO:0000256" key="2">
    <source>
        <dbReference type="ARBA" id="ARBA00022771"/>
    </source>
</evidence>
<proteinExistence type="predicted"/>
<dbReference type="KEGG" id="ola:101168767"/>
<dbReference type="Ensembl" id="ENSORLT00000032815.1">
    <property type="protein sequence ID" value="ENSORLP00000045726.1"/>
    <property type="gene ID" value="ENSORLG00000023574.1"/>
</dbReference>
<reference evidence="7 8" key="1">
    <citation type="journal article" date="2007" name="Nature">
        <title>The medaka draft genome and insights into vertebrate genome evolution.</title>
        <authorList>
            <person name="Kasahara M."/>
            <person name="Naruse K."/>
            <person name="Sasaki S."/>
            <person name="Nakatani Y."/>
            <person name="Qu W."/>
            <person name="Ahsan B."/>
            <person name="Yamada T."/>
            <person name="Nagayasu Y."/>
            <person name="Doi K."/>
            <person name="Kasai Y."/>
            <person name="Jindo T."/>
            <person name="Kobayashi D."/>
            <person name="Shimada A."/>
            <person name="Toyoda A."/>
            <person name="Kuroki Y."/>
            <person name="Fujiyama A."/>
            <person name="Sasaki T."/>
            <person name="Shimizu A."/>
            <person name="Asakawa S."/>
            <person name="Shimizu N."/>
            <person name="Hashimoto S."/>
            <person name="Yang J."/>
            <person name="Lee Y."/>
            <person name="Matsushima K."/>
            <person name="Sugano S."/>
            <person name="Sakaizumi M."/>
            <person name="Narita T."/>
            <person name="Ohishi K."/>
            <person name="Haga S."/>
            <person name="Ohta F."/>
            <person name="Nomoto H."/>
            <person name="Nogata K."/>
            <person name="Morishita T."/>
            <person name="Endo T."/>
            <person name="Shin-I T."/>
            <person name="Takeda H."/>
            <person name="Morishita S."/>
            <person name="Kohara Y."/>
        </authorList>
    </citation>
    <scope>NUCLEOTIDE SEQUENCE [LARGE SCALE GENOMIC DNA]</scope>
    <source>
        <strain evidence="7 8">Hd-rR</strain>
    </source>
</reference>